<keyword evidence="2" id="KW-0813">Transport</keyword>
<evidence type="ECO:0000256" key="2">
    <source>
        <dbReference type="ARBA" id="ARBA00022448"/>
    </source>
</evidence>
<dbReference type="PANTHER" id="PTHR30085">
    <property type="entry name" value="AMINO ACID ABC TRANSPORTER PERMEASE"/>
    <property type="match status" value="1"/>
</dbReference>
<dbReference type="GO" id="GO:0006865">
    <property type="term" value="P:amino acid transport"/>
    <property type="evidence" value="ECO:0007669"/>
    <property type="project" value="TreeGrafter"/>
</dbReference>
<dbReference type="EMBL" id="IACT01004528">
    <property type="protein sequence ID" value="LAC23717.1"/>
    <property type="molecule type" value="mRNA"/>
</dbReference>
<sequence length="338" mass="37910">MKKIIYIIFLFIGFSFNCYASTTLDKVQKRGYLNCGISRAVLPGISIHNSDGKLEGFEIEYCKAIAALTLGDKDKVKYLHVGAKDRFKLLNEGKIDVLIKDTTATMSREINFDVLFTGLIYMDHQGLMVKTKDTDNMGSLKIDKVSVCVEKKSTGIANAKKFFHLRGGDYKLILQEKFAGSIKAFINGKCDVIVSDMMILHSIKKMLPESVSAGIIILPYKISNEPISMSVNAGDTNWFHIVNLLRNILVLSEENGVTSKNIDLLTSSDNFMVNLLWQSNNKIIKTLKLNNDAIYQVIYQVGNAREIFERTLGRVLNIDRGLNNIIKNNGVMYSLSIE</sequence>
<evidence type="ECO:0000259" key="5">
    <source>
        <dbReference type="SMART" id="SM00062"/>
    </source>
</evidence>
<name>A0A6A7FYM5_9CRUS</name>
<dbReference type="Pfam" id="PF00497">
    <property type="entry name" value="SBP_bac_3"/>
    <property type="match status" value="1"/>
</dbReference>
<dbReference type="SMART" id="SM00062">
    <property type="entry name" value="PBPb"/>
    <property type="match status" value="1"/>
</dbReference>
<feature type="chain" id="PRO_5025584026" evidence="4">
    <location>
        <begin position="21"/>
        <end position="338"/>
    </location>
</feature>
<protein>
    <submittedName>
        <fullName evidence="6">Amino acid ABC transporter substrate-binding protein</fullName>
    </submittedName>
</protein>
<evidence type="ECO:0000256" key="4">
    <source>
        <dbReference type="SAM" id="SignalP"/>
    </source>
</evidence>
<evidence type="ECO:0000256" key="1">
    <source>
        <dbReference type="ARBA" id="ARBA00010333"/>
    </source>
</evidence>
<feature type="domain" description="Solute-binding protein family 3/N-terminal" evidence="5">
    <location>
        <begin position="32"/>
        <end position="265"/>
    </location>
</feature>
<dbReference type="PANTHER" id="PTHR30085:SF6">
    <property type="entry name" value="ABC TRANSPORTER GLUTAMINE-BINDING PROTEIN GLNH"/>
    <property type="match status" value="1"/>
</dbReference>
<dbReference type="Gene3D" id="3.40.190.10">
    <property type="entry name" value="Periplasmic binding protein-like II"/>
    <property type="match status" value="2"/>
</dbReference>
<dbReference type="SUPFAM" id="SSF53850">
    <property type="entry name" value="Periplasmic binding protein-like II"/>
    <property type="match status" value="1"/>
</dbReference>
<evidence type="ECO:0000313" key="6">
    <source>
        <dbReference type="EMBL" id="LAC23717.1"/>
    </source>
</evidence>
<dbReference type="InterPro" id="IPR001638">
    <property type="entry name" value="Solute-binding_3/MltF_N"/>
</dbReference>
<comment type="similarity">
    <text evidence="1">Belongs to the bacterial solute-binding protein 3 family.</text>
</comment>
<organism evidence="6">
    <name type="scientific">Hirondellea gigas</name>
    <dbReference type="NCBI Taxonomy" id="1518452"/>
    <lineage>
        <taxon>Eukaryota</taxon>
        <taxon>Metazoa</taxon>
        <taxon>Ecdysozoa</taxon>
        <taxon>Arthropoda</taxon>
        <taxon>Crustacea</taxon>
        <taxon>Multicrustacea</taxon>
        <taxon>Malacostraca</taxon>
        <taxon>Eumalacostraca</taxon>
        <taxon>Peracarida</taxon>
        <taxon>Amphipoda</taxon>
        <taxon>Amphilochidea</taxon>
        <taxon>Lysianassida</taxon>
        <taxon>Lysianassidira</taxon>
        <taxon>Lysianassoidea</taxon>
        <taxon>Lysianassidae</taxon>
        <taxon>Hirondellea</taxon>
    </lineage>
</organism>
<dbReference type="AlphaFoldDB" id="A0A6A7FYM5"/>
<accession>A0A6A7FYM5</accession>
<evidence type="ECO:0000256" key="3">
    <source>
        <dbReference type="ARBA" id="ARBA00022729"/>
    </source>
</evidence>
<reference evidence="6" key="1">
    <citation type="submission" date="2017-11" db="EMBL/GenBank/DDBJ databases">
        <title>The sensing device of the deep-sea amphipod.</title>
        <authorList>
            <person name="Kobayashi H."/>
            <person name="Nagahama T."/>
            <person name="Arai W."/>
            <person name="Sasagawa Y."/>
            <person name="Umeda M."/>
            <person name="Hayashi T."/>
            <person name="Nikaido I."/>
            <person name="Watanabe H."/>
            <person name="Oguri K."/>
            <person name="Kitazato H."/>
            <person name="Fujioka K."/>
            <person name="Kido Y."/>
            <person name="Takami H."/>
        </authorList>
    </citation>
    <scope>NUCLEOTIDE SEQUENCE</scope>
    <source>
        <tissue evidence="6">Whole body</tissue>
    </source>
</reference>
<feature type="signal peptide" evidence="4">
    <location>
        <begin position="1"/>
        <end position="20"/>
    </location>
</feature>
<dbReference type="InterPro" id="IPR051455">
    <property type="entry name" value="Bact_solute-bind_prot3"/>
</dbReference>
<keyword evidence="3 4" id="KW-0732">Signal</keyword>
<proteinExistence type="evidence at transcript level"/>